<dbReference type="InterPro" id="IPR036257">
    <property type="entry name" value="Cyt_c_oxidase_su2_TM_sf"/>
</dbReference>
<comment type="catalytic activity">
    <reaction evidence="17">
        <text>4 Fe(II)-[cytochrome c] + O2 + 8 H(+)(in) = 4 Fe(III)-[cytochrome c] + 2 H2O + 4 H(+)(out)</text>
        <dbReference type="Rhea" id="RHEA:11436"/>
        <dbReference type="Rhea" id="RHEA-COMP:10350"/>
        <dbReference type="Rhea" id="RHEA-COMP:14399"/>
        <dbReference type="ChEBI" id="CHEBI:15377"/>
        <dbReference type="ChEBI" id="CHEBI:15378"/>
        <dbReference type="ChEBI" id="CHEBI:15379"/>
        <dbReference type="ChEBI" id="CHEBI:29033"/>
        <dbReference type="ChEBI" id="CHEBI:29034"/>
        <dbReference type="EC" id="7.1.1.9"/>
    </reaction>
    <physiologicalReaction direction="left-to-right" evidence="17">
        <dbReference type="Rhea" id="RHEA:11437"/>
    </physiologicalReaction>
</comment>
<evidence type="ECO:0000256" key="2">
    <source>
        <dbReference type="ARBA" id="ARBA00004141"/>
    </source>
</evidence>
<evidence type="ECO:0000256" key="18">
    <source>
        <dbReference type="SAM" id="Phobius"/>
    </source>
</evidence>
<dbReference type="Gene3D" id="1.10.287.90">
    <property type="match status" value="1"/>
</dbReference>
<dbReference type="Pfam" id="PF00116">
    <property type="entry name" value="COX2"/>
    <property type="match status" value="1"/>
</dbReference>
<evidence type="ECO:0000256" key="7">
    <source>
        <dbReference type="ARBA" id="ARBA00022660"/>
    </source>
</evidence>
<dbReference type="InterPro" id="IPR045187">
    <property type="entry name" value="CcO_II"/>
</dbReference>
<feature type="domain" description="Cytochrome oxidase subunit II transmembrane region profile" evidence="20">
    <location>
        <begin position="1"/>
        <end position="91"/>
    </location>
</feature>
<dbReference type="GO" id="GO:0005507">
    <property type="term" value="F:copper ion binding"/>
    <property type="evidence" value="ECO:0007669"/>
    <property type="project" value="InterPro"/>
</dbReference>
<dbReference type="GeneID" id="58912110"/>
<organism evidence="21">
    <name type="scientific">Graffilla buccinicola</name>
    <dbReference type="NCBI Taxonomy" id="84095"/>
    <lineage>
        <taxon>Eukaryota</taxon>
        <taxon>Metazoa</taxon>
        <taxon>Spiralia</taxon>
        <taxon>Lophotrochozoa</taxon>
        <taxon>Platyhelminthes</taxon>
        <taxon>Rhabditophora</taxon>
        <taxon>Rhabdocoela</taxon>
        <taxon>Dalyellioida</taxon>
        <taxon>Graffillidae</taxon>
        <taxon>Graffilla</taxon>
    </lineage>
</organism>
<comment type="subcellular location">
    <subcellularLocation>
        <location evidence="2">Membrane</location>
        <topology evidence="2">Multi-pass membrane protein</topology>
    </subcellularLocation>
</comment>
<dbReference type="PROSITE" id="PS50857">
    <property type="entry name" value="COX2_CUA"/>
    <property type="match status" value="1"/>
</dbReference>
<dbReference type="PANTHER" id="PTHR22888">
    <property type="entry name" value="CYTOCHROME C OXIDASE, SUBUNIT II"/>
    <property type="match status" value="1"/>
</dbReference>
<geneLocation type="mitochondrion" evidence="21"/>
<evidence type="ECO:0000256" key="3">
    <source>
        <dbReference type="ARBA" id="ARBA00007866"/>
    </source>
</evidence>
<keyword evidence="14" id="KW-0186">Copper</keyword>
<dbReference type="PROSITE" id="PS00078">
    <property type="entry name" value="COX2"/>
    <property type="match status" value="1"/>
</dbReference>
<dbReference type="InterPro" id="IPR008972">
    <property type="entry name" value="Cupredoxin"/>
</dbReference>
<dbReference type="InterPro" id="IPR011759">
    <property type="entry name" value="Cyt_c_oxidase_su2_TM_dom"/>
</dbReference>
<dbReference type="PRINTS" id="PR01166">
    <property type="entry name" value="CYCOXIDASEII"/>
</dbReference>
<name>A0A7G5XUI6_9PLAT</name>
<evidence type="ECO:0000256" key="6">
    <source>
        <dbReference type="ARBA" id="ARBA00022448"/>
    </source>
</evidence>
<evidence type="ECO:0000256" key="11">
    <source>
        <dbReference type="ARBA" id="ARBA00022967"/>
    </source>
</evidence>
<dbReference type="Gene3D" id="2.60.40.420">
    <property type="entry name" value="Cupredoxins - blue copper proteins"/>
    <property type="match status" value="1"/>
</dbReference>
<evidence type="ECO:0000256" key="13">
    <source>
        <dbReference type="ARBA" id="ARBA00022989"/>
    </source>
</evidence>
<proteinExistence type="inferred from homology"/>
<feature type="transmembrane region" description="Helical" evidence="18">
    <location>
        <begin position="63"/>
        <end position="87"/>
    </location>
</feature>
<comment type="cofactor">
    <cofactor evidence="1">
        <name>Cu cation</name>
        <dbReference type="ChEBI" id="CHEBI:23378"/>
    </cofactor>
</comment>
<dbReference type="EC" id="7.1.1.9" evidence="4"/>
<keyword evidence="6" id="KW-0813">Transport</keyword>
<dbReference type="GO" id="GO:0004129">
    <property type="term" value="F:cytochrome-c oxidase activity"/>
    <property type="evidence" value="ECO:0007669"/>
    <property type="project" value="UniProtKB-EC"/>
</dbReference>
<keyword evidence="21" id="KW-0496">Mitochondrion</keyword>
<dbReference type="GO" id="GO:0016020">
    <property type="term" value="C:membrane"/>
    <property type="evidence" value="ECO:0007669"/>
    <property type="project" value="UniProtKB-SubCell"/>
</dbReference>
<evidence type="ECO:0000256" key="10">
    <source>
        <dbReference type="ARBA" id="ARBA00022842"/>
    </source>
</evidence>
<gene>
    <name evidence="21" type="primary">cox2</name>
</gene>
<evidence type="ECO:0000256" key="4">
    <source>
        <dbReference type="ARBA" id="ARBA00012949"/>
    </source>
</evidence>
<dbReference type="PANTHER" id="PTHR22888:SF9">
    <property type="entry name" value="CYTOCHROME C OXIDASE SUBUNIT 2"/>
    <property type="match status" value="1"/>
</dbReference>
<evidence type="ECO:0000256" key="14">
    <source>
        <dbReference type="ARBA" id="ARBA00023008"/>
    </source>
</evidence>
<keyword evidence="10" id="KW-0460">Magnesium</keyword>
<reference evidence="21" key="1">
    <citation type="journal article" date="2020" name="Int. J. Biol. Macromol.">
        <title>The first mitochondrial genomes of endosymbiotic rhabdocoels illustrate evolutionary relaxation of atp8 and genome plasticity in flatworms.</title>
        <authorList>
            <person name="Monnens M."/>
            <person name="Thijs S."/>
            <person name="Briscoe A.G."/>
            <person name="Clark M."/>
            <person name="Frost E.J."/>
            <person name="Littlewood D.T.J."/>
            <person name="Sewell M."/>
            <person name="Smeets K."/>
            <person name="Artois T."/>
            <person name="Vanhove M.P.M."/>
        </authorList>
    </citation>
    <scope>NUCLEOTIDE SEQUENCE</scope>
    <source>
        <strain evidence="21">2_E1</strain>
    </source>
</reference>
<dbReference type="InterPro" id="IPR001505">
    <property type="entry name" value="Copper_CuA"/>
</dbReference>
<dbReference type="RefSeq" id="YP_009922586.1">
    <property type="nucleotide sequence ID" value="NC_050390.1"/>
</dbReference>
<evidence type="ECO:0000256" key="16">
    <source>
        <dbReference type="ARBA" id="ARBA00031389"/>
    </source>
</evidence>
<keyword evidence="8 18" id="KW-0812">Transmembrane</keyword>
<dbReference type="EMBL" id="MT063059">
    <property type="protein sequence ID" value="QNA49621.1"/>
    <property type="molecule type" value="Genomic_DNA"/>
</dbReference>
<dbReference type="AlphaFoldDB" id="A0A7G5XUI6"/>
<dbReference type="SUPFAM" id="SSF81464">
    <property type="entry name" value="Cytochrome c oxidase subunit II-like, transmembrane region"/>
    <property type="match status" value="1"/>
</dbReference>
<evidence type="ECO:0000256" key="1">
    <source>
        <dbReference type="ARBA" id="ARBA00001935"/>
    </source>
</evidence>
<keyword evidence="15 18" id="KW-0472">Membrane</keyword>
<sequence length="221" mass="24025">MYLFYRVGFVGPGSVVCQEEMLGHSLLLHLLVGVMSLVGGLLVWVWCAGGFTASYVGSDELETYWTIIPGGLVVSFLFPSLSVLYFIDCPDANAPNQVLKFVGHQWYWSFTSWGASSFGWSGEMYMVPTSLLGVGDFRLLEVDLPVPACYGLTRVVTSSCDVIHSVAVPAFGVKVDAVPGRLNQQVILLDIYGKFYGQCSEICGANHSFMPLAVEVVDCAP</sequence>
<evidence type="ECO:0000256" key="8">
    <source>
        <dbReference type="ARBA" id="ARBA00022692"/>
    </source>
</evidence>
<feature type="transmembrane region" description="Helical" evidence="18">
    <location>
        <begin position="26"/>
        <end position="51"/>
    </location>
</feature>
<protein>
    <recommendedName>
        <fullName evidence="5">Cytochrome c oxidase subunit 2</fullName>
        <ecNumber evidence="4">7.1.1.9</ecNumber>
    </recommendedName>
    <alternativeName>
        <fullName evidence="16">Cytochrome c oxidase polypeptide II</fullName>
    </alternativeName>
</protein>
<dbReference type="PROSITE" id="PS50999">
    <property type="entry name" value="COX2_TM"/>
    <property type="match status" value="1"/>
</dbReference>
<evidence type="ECO:0000256" key="15">
    <source>
        <dbReference type="ARBA" id="ARBA00023136"/>
    </source>
</evidence>
<dbReference type="GO" id="GO:0042773">
    <property type="term" value="P:ATP synthesis coupled electron transport"/>
    <property type="evidence" value="ECO:0007669"/>
    <property type="project" value="TreeGrafter"/>
</dbReference>
<evidence type="ECO:0000313" key="21">
    <source>
        <dbReference type="EMBL" id="QNA49621.1"/>
    </source>
</evidence>
<evidence type="ECO:0000259" key="19">
    <source>
        <dbReference type="PROSITE" id="PS50857"/>
    </source>
</evidence>
<keyword evidence="13 18" id="KW-1133">Transmembrane helix</keyword>
<feature type="domain" description="Cytochrome oxidase subunit II copper A binding" evidence="19">
    <location>
        <begin position="94"/>
        <end position="221"/>
    </location>
</feature>
<comment type="similarity">
    <text evidence="3">Belongs to the cytochrome c oxidase subunit 2 family.</text>
</comment>
<keyword evidence="12" id="KW-0249">Electron transport</keyword>
<dbReference type="InterPro" id="IPR002429">
    <property type="entry name" value="CcO_II-like_C"/>
</dbReference>
<dbReference type="SUPFAM" id="SSF49503">
    <property type="entry name" value="Cupredoxins"/>
    <property type="match status" value="1"/>
</dbReference>
<evidence type="ECO:0000256" key="12">
    <source>
        <dbReference type="ARBA" id="ARBA00022982"/>
    </source>
</evidence>
<evidence type="ECO:0000256" key="5">
    <source>
        <dbReference type="ARBA" id="ARBA00015946"/>
    </source>
</evidence>
<keyword evidence="7" id="KW-0679">Respiratory chain</keyword>
<keyword evidence="11" id="KW-1278">Translocase</keyword>
<evidence type="ECO:0000256" key="17">
    <source>
        <dbReference type="ARBA" id="ARBA00049512"/>
    </source>
</evidence>
<evidence type="ECO:0000259" key="20">
    <source>
        <dbReference type="PROSITE" id="PS50999"/>
    </source>
</evidence>
<keyword evidence="9" id="KW-0479">Metal-binding</keyword>
<evidence type="ECO:0000256" key="9">
    <source>
        <dbReference type="ARBA" id="ARBA00022723"/>
    </source>
</evidence>
<accession>A0A7G5XUI6</accession>